<accession>A0A834HTU4</accession>
<feature type="domain" description="Neurotransmitter-gated ion-channel ligand-binding" evidence="4">
    <location>
        <begin position="22"/>
        <end position="164"/>
    </location>
</feature>
<dbReference type="SUPFAM" id="SSF63712">
    <property type="entry name" value="Nicotinic receptor ligand binding domain-like"/>
    <property type="match status" value="1"/>
</dbReference>
<dbReference type="Gene3D" id="2.70.170.10">
    <property type="entry name" value="Neurotransmitter-gated ion-channel ligand-binding domain"/>
    <property type="match status" value="1"/>
</dbReference>
<evidence type="ECO:0000313" key="7">
    <source>
        <dbReference type="Proteomes" id="UP000625711"/>
    </source>
</evidence>
<evidence type="ECO:0000313" key="5">
    <source>
        <dbReference type="EMBL" id="KAF7264624.1"/>
    </source>
</evidence>
<keyword evidence="3" id="KW-0813">Transport</keyword>
<dbReference type="AlphaFoldDB" id="A0A834HTU4"/>
<evidence type="ECO:0000256" key="1">
    <source>
        <dbReference type="ARBA" id="ARBA00004141"/>
    </source>
</evidence>
<gene>
    <name evidence="6" type="ORF">GWI33_022941</name>
    <name evidence="5" type="ORF">GWI33_022942</name>
</gene>
<dbReference type="GO" id="GO:0004888">
    <property type="term" value="F:transmembrane signaling receptor activity"/>
    <property type="evidence" value="ECO:0007669"/>
    <property type="project" value="InterPro"/>
</dbReference>
<protein>
    <recommendedName>
        <fullName evidence="4">Neurotransmitter-gated ion-channel ligand-binding domain-containing protein</fullName>
    </recommendedName>
</protein>
<dbReference type="OrthoDB" id="3176171at2759"/>
<keyword evidence="7" id="KW-1185">Reference proteome</keyword>
<dbReference type="GO" id="GO:0005230">
    <property type="term" value="F:extracellular ligand-gated monoatomic ion channel activity"/>
    <property type="evidence" value="ECO:0007669"/>
    <property type="project" value="InterPro"/>
</dbReference>
<reference evidence="6" key="1">
    <citation type="submission" date="2020-08" db="EMBL/GenBank/DDBJ databases">
        <title>Genome sequencing and assembly of the red palm weevil Rhynchophorus ferrugineus.</title>
        <authorList>
            <person name="Dias G.B."/>
            <person name="Bergman C.M."/>
            <person name="Manee M."/>
        </authorList>
    </citation>
    <scope>NUCLEOTIDE SEQUENCE</scope>
    <source>
        <strain evidence="6">AA-2017</strain>
        <tissue evidence="6">Whole larva</tissue>
    </source>
</reference>
<dbReference type="EMBL" id="JAACXV010016509">
    <property type="protein sequence ID" value="KAF7264624.1"/>
    <property type="molecule type" value="Genomic_DNA"/>
</dbReference>
<proteinExistence type="inferred from homology"/>
<evidence type="ECO:0000256" key="3">
    <source>
        <dbReference type="RuleBase" id="RU000687"/>
    </source>
</evidence>
<dbReference type="Proteomes" id="UP000625711">
    <property type="component" value="Unassembled WGS sequence"/>
</dbReference>
<name>A0A834HTU4_RHYFE</name>
<dbReference type="InterPro" id="IPR006201">
    <property type="entry name" value="Neur_channel"/>
</dbReference>
<sequence length="164" mass="19077">SECPLLEPPMDNLTQEAFLSVLTASCRYDHLTRPPSNDPLKVAFQIDVKHIENVDNTQFKTHLLVQLTFQDDRLNFSDVSPSRGSIMGQETLRNKIWVPHIVVKNERSSNLMGLDYKDVFVKISPYGEVTYIYRLTTTFYCSMNLRKFPFDQQLCQITWTSCKY</sequence>
<keyword evidence="2" id="KW-0472">Membrane</keyword>
<dbReference type="InterPro" id="IPR006202">
    <property type="entry name" value="Neur_chan_lig-bd"/>
</dbReference>
<comment type="subcellular location">
    <subcellularLocation>
        <location evidence="1">Membrane</location>
        <topology evidence="1">Multi-pass membrane protein</topology>
    </subcellularLocation>
</comment>
<comment type="similarity">
    <text evidence="3">Belongs to the ligand-gated ion channel (TC 1.A.9) family.</text>
</comment>
<dbReference type="PANTHER" id="PTHR18945">
    <property type="entry name" value="NEUROTRANSMITTER GATED ION CHANNEL"/>
    <property type="match status" value="1"/>
</dbReference>
<evidence type="ECO:0000259" key="4">
    <source>
        <dbReference type="Pfam" id="PF02931"/>
    </source>
</evidence>
<keyword evidence="3" id="KW-0406">Ion transport</keyword>
<evidence type="ECO:0000313" key="6">
    <source>
        <dbReference type="EMBL" id="KAF7264625.1"/>
    </source>
</evidence>
<dbReference type="InterPro" id="IPR036734">
    <property type="entry name" value="Neur_chan_lig-bd_sf"/>
</dbReference>
<organism evidence="6 7">
    <name type="scientific">Rhynchophorus ferrugineus</name>
    <name type="common">Red palm weevil</name>
    <name type="synonym">Curculio ferrugineus</name>
    <dbReference type="NCBI Taxonomy" id="354439"/>
    <lineage>
        <taxon>Eukaryota</taxon>
        <taxon>Metazoa</taxon>
        <taxon>Ecdysozoa</taxon>
        <taxon>Arthropoda</taxon>
        <taxon>Hexapoda</taxon>
        <taxon>Insecta</taxon>
        <taxon>Pterygota</taxon>
        <taxon>Neoptera</taxon>
        <taxon>Endopterygota</taxon>
        <taxon>Coleoptera</taxon>
        <taxon>Polyphaga</taxon>
        <taxon>Cucujiformia</taxon>
        <taxon>Curculionidae</taxon>
        <taxon>Dryophthorinae</taxon>
        <taxon>Rhynchophorus</taxon>
    </lineage>
</organism>
<evidence type="ECO:0000256" key="2">
    <source>
        <dbReference type="ARBA" id="ARBA00023136"/>
    </source>
</evidence>
<dbReference type="Pfam" id="PF02931">
    <property type="entry name" value="Neur_chan_LBD"/>
    <property type="match status" value="1"/>
</dbReference>
<dbReference type="InterPro" id="IPR018000">
    <property type="entry name" value="Neurotransmitter_ion_chnl_CS"/>
</dbReference>
<dbReference type="EMBL" id="JAACXV010016508">
    <property type="protein sequence ID" value="KAF7264625.1"/>
    <property type="molecule type" value="Genomic_DNA"/>
</dbReference>
<keyword evidence="3" id="KW-0407">Ion channel</keyword>
<feature type="non-terminal residue" evidence="6">
    <location>
        <position position="1"/>
    </location>
</feature>
<comment type="caution">
    <text evidence="6">The sequence shown here is derived from an EMBL/GenBank/DDBJ whole genome shotgun (WGS) entry which is preliminary data.</text>
</comment>
<dbReference type="PRINTS" id="PR00252">
    <property type="entry name" value="NRIONCHANNEL"/>
</dbReference>
<dbReference type="PROSITE" id="PS00236">
    <property type="entry name" value="NEUROTR_ION_CHANNEL"/>
    <property type="match status" value="1"/>
</dbReference>
<dbReference type="GO" id="GO:0016020">
    <property type="term" value="C:membrane"/>
    <property type="evidence" value="ECO:0007669"/>
    <property type="project" value="UniProtKB-SubCell"/>
</dbReference>